<dbReference type="InterPro" id="IPR036754">
    <property type="entry name" value="YbaK/aa-tRNA-synt-asso_dom_sf"/>
</dbReference>
<dbReference type="InterPro" id="IPR007214">
    <property type="entry name" value="YbaK/aa-tRNA-synth-assoc-dom"/>
</dbReference>
<proteinExistence type="inferred from homology"/>
<gene>
    <name evidence="4" type="ORF">DTK66_03155</name>
</gene>
<evidence type="ECO:0000313" key="4">
    <source>
        <dbReference type="EMBL" id="MBD5806121.1"/>
    </source>
</evidence>
<accession>A0ABR8P5Y5</accession>
<reference evidence="4 5" key="1">
    <citation type="submission" date="2018-07" db="EMBL/GenBank/DDBJ databases">
        <title>Phylogenomic Insights into understanding Host Adaptation of Lactobacillus reuteri by a novel species, Lactobacillus spp. M31.</title>
        <authorList>
            <person name="Sharma S."/>
            <person name="Patil P."/>
            <person name="Korpole S."/>
            <person name="Patil P.B."/>
        </authorList>
    </citation>
    <scope>NUCLEOTIDE SEQUENCE [LARGE SCALE GENOMIC DNA]</scope>
    <source>
        <strain evidence="4 5">M31</strain>
    </source>
</reference>
<feature type="domain" description="YbaK/aminoacyl-tRNA synthetase-associated" evidence="3">
    <location>
        <begin position="25"/>
        <end position="150"/>
    </location>
</feature>
<dbReference type="InterPro" id="IPR040285">
    <property type="entry name" value="ProX/PRXD1"/>
</dbReference>
<dbReference type="EMBL" id="QORN01000009">
    <property type="protein sequence ID" value="MBD5806121.1"/>
    <property type="molecule type" value="Genomic_DNA"/>
</dbReference>
<dbReference type="PANTHER" id="PTHR31423:SF3">
    <property type="entry name" value="PROLYL-TRNA SYNTHETASE ASSOCIATED DOMAIN-CONTAINING PROTEIN 1-RELATED"/>
    <property type="match status" value="1"/>
</dbReference>
<comment type="caution">
    <text evidence="4">The sequence shown here is derived from an EMBL/GenBank/DDBJ whole genome shotgun (WGS) entry which is preliminary data.</text>
</comment>
<evidence type="ECO:0000256" key="2">
    <source>
        <dbReference type="ARBA" id="ARBA00022917"/>
    </source>
</evidence>
<dbReference type="Proteomes" id="UP000704341">
    <property type="component" value="Unassembled WGS sequence"/>
</dbReference>
<keyword evidence="5" id="KW-1185">Reference proteome</keyword>
<dbReference type="Pfam" id="PF04073">
    <property type="entry name" value="tRNA_edit"/>
    <property type="match status" value="1"/>
</dbReference>
<sequence>MAIGTYNQIMEELTRLNISYEMVDHPAAETTEEADQYIEGHIGVRTKSMFLKDKKKHFYLLIMDDKKRLDFHEFQDLTGAKRVSMAHDHDIKEQLGLVPGIISPFGLMNNSAHNITVLFDKEMLQEPILTFHPNENTHTIFLKTADVLRFVNEQGFEYKIIDL</sequence>
<dbReference type="SUPFAM" id="SSF55826">
    <property type="entry name" value="YbaK/ProRS associated domain"/>
    <property type="match status" value="1"/>
</dbReference>
<comment type="similarity">
    <text evidence="1">Belongs to the PRORSD1 family.</text>
</comment>
<evidence type="ECO:0000256" key="1">
    <source>
        <dbReference type="ARBA" id="ARBA00010201"/>
    </source>
</evidence>
<dbReference type="RefSeq" id="WP_191667755.1">
    <property type="nucleotide sequence ID" value="NZ_QORN01000009.1"/>
</dbReference>
<protein>
    <submittedName>
        <fullName evidence="4">Prolyl-tRNA synthetase associated domain-containing protein</fullName>
    </submittedName>
</protein>
<keyword evidence="2" id="KW-0648">Protein biosynthesis</keyword>
<organism evidence="4 5">
    <name type="scientific">Limosilactobacillus walteri</name>
    <dbReference type="NCBI Taxonomy" id="2268022"/>
    <lineage>
        <taxon>Bacteria</taxon>
        <taxon>Bacillati</taxon>
        <taxon>Bacillota</taxon>
        <taxon>Bacilli</taxon>
        <taxon>Lactobacillales</taxon>
        <taxon>Lactobacillaceae</taxon>
        <taxon>Limosilactobacillus</taxon>
    </lineage>
</organism>
<dbReference type="PANTHER" id="PTHR31423">
    <property type="entry name" value="YBAK DOMAIN-CONTAINING PROTEIN"/>
    <property type="match status" value="1"/>
</dbReference>
<dbReference type="Gene3D" id="3.90.960.10">
    <property type="entry name" value="YbaK/aminoacyl-tRNA synthetase-associated domain"/>
    <property type="match status" value="1"/>
</dbReference>
<dbReference type="CDD" id="cd04335">
    <property type="entry name" value="PrdX_deacylase"/>
    <property type="match status" value="1"/>
</dbReference>
<evidence type="ECO:0000259" key="3">
    <source>
        <dbReference type="Pfam" id="PF04073"/>
    </source>
</evidence>
<name>A0ABR8P5Y5_9LACO</name>
<evidence type="ECO:0000313" key="5">
    <source>
        <dbReference type="Proteomes" id="UP000704341"/>
    </source>
</evidence>